<accession>A0A858R888</accession>
<evidence type="ECO:0000313" key="3">
    <source>
        <dbReference type="Proteomes" id="UP000501891"/>
    </source>
</evidence>
<reference evidence="2" key="1">
    <citation type="submission" date="2020-04" db="EMBL/GenBank/DDBJ databases">
        <title>A desert anoxygenic phototrophic bacterium fixes CO2 using RubisCO under aerobic conditions.</title>
        <authorList>
            <person name="Tang K."/>
        </authorList>
    </citation>
    <scope>NUCLEOTIDE SEQUENCE [LARGE SCALE GENOMIC DNA]</scope>
    <source>
        <strain evidence="2">MIMtkB3</strain>
    </source>
</reference>
<sequence>MSDEWQGGGLPSGRRGPQEEVPGSPAHLSRIANRTTLMSIDALLASLPKQDHGYVDAAMEARILARRLQATSDDLRAAMPGCLSRA</sequence>
<evidence type="ECO:0000256" key="1">
    <source>
        <dbReference type="SAM" id="MobiDB-lite"/>
    </source>
</evidence>
<organism evidence="2 3">
    <name type="scientific">Aerophototrophica crusticola</name>
    <dbReference type="NCBI Taxonomy" id="1709002"/>
    <lineage>
        <taxon>Bacteria</taxon>
        <taxon>Pseudomonadati</taxon>
        <taxon>Pseudomonadota</taxon>
        <taxon>Alphaproteobacteria</taxon>
        <taxon>Rhodospirillales</taxon>
        <taxon>Rhodospirillaceae</taxon>
        <taxon>Aerophototrophica</taxon>
    </lineage>
</organism>
<protein>
    <submittedName>
        <fullName evidence="2">Uncharacterized protein</fullName>
    </submittedName>
</protein>
<evidence type="ECO:0000313" key="2">
    <source>
        <dbReference type="EMBL" id="QJE73403.1"/>
    </source>
</evidence>
<dbReference type="AlphaFoldDB" id="A0A858R888"/>
<keyword evidence="3" id="KW-1185">Reference proteome</keyword>
<gene>
    <name evidence="2" type="ORF">HHL28_10130</name>
</gene>
<name>A0A858R888_9PROT</name>
<dbReference type="EMBL" id="CP051775">
    <property type="protein sequence ID" value="QJE73403.1"/>
    <property type="molecule type" value="Genomic_DNA"/>
</dbReference>
<dbReference type="Proteomes" id="UP000501891">
    <property type="component" value="Chromosome"/>
</dbReference>
<feature type="region of interest" description="Disordered" evidence="1">
    <location>
        <begin position="1"/>
        <end position="26"/>
    </location>
</feature>
<feature type="compositionally biased region" description="Gly residues" evidence="1">
    <location>
        <begin position="1"/>
        <end position="11"/>
    </location>
</feature>
<dbReference type="KEGG" id="acru:HHL28_10130"/>
<proteinExistence type="predicted"/>